<evidence type="ECO:0000256" key="2">
    <source>
        <dbReference type="ARBA" id="ARBA00023125"/>
    </source>
</evidence>
<keyword evidence="3" id="KW-0804">Transcription</keyword>
<dbReference type="SMART" id="SM00354">
    <property type="entry name" value="HTH_LACI"/>
    <property type="match status" value="1"/>
</dbReference>
<dbReference type="CDD" id="cd01392">
    <property type="entry name" value="HTH_LacI"/>
    <property type="match status" value="1"/>
</dbReference>
<evidence type="ECO:0000256" key="3">
    <source>
        <dbReference type="ARBA" id="ARBA00023163"/>
    </source>
</evidence>
<evidence type="ECO:0000256" key="1">
    <source>
        <dbReference type="ARBA" id="ARBA00023015"/>
    </source>
</evidence>
<dbReference type="Proteomes" id="UP000237104">
    <property type="component" value="Unassembled WGS sequence"/>
</dbReference>
<dbReference type="GO" id="GO:0003700">
    <property type="term" value="F:DNA-binding transcription factor activity"/>
    <property type="evidence" value="ECO:0007669"/>
    <property type="project" value="TreeGrafter"/>
</dbReference>
<evidence type="ECO:0000259" key="5">
    <source>
        <dbReference type="PROSITE" id="PS50932"/>
    </source>
</evidence>
<dbReference type="PRINTS" id="PR00036">
    <property type="entry name" value="HTHLACI"/>
</dbReference>
<accession>A0A2S3Z4T8</accession>
<dbReference type="Pfam" id="PF00356">
    <property type="entry name" value="LacI"/>
    <property type="match status" value="1"/>
</dbReference>
<dbReference type="Pfam" id="PF13377">
    <property type="entry name" value="Peripla_BP_3"/>
    <property type="match status" value="1"/>
</dbReference>
<feature type="region of interest" description="Disordered" evidence="4">
    <location>
        <begin position="1"/>
        <end position="63"/>
    </location>
</feature>
<dbReference type="GO" id="GO:0000976">
    <property type="term" value="F:transcription cis-regulatory region binding"/>
    <property type="evidence" value="ECO:0007669"/>
    <property type="project" value="TreeGrafter"/>
</dbReference>
<dbReference type="CDD" id="cd01574">
    <property type="entry name" value="PBP1_LacI"/>
    <property type="match status" value="1"/>
</dbReference>
<dbReference type="InterPro" id="IPR010982">
    <property type="entry name" value="Lambda_DNA-bd_dom_sf"/>
</dbReference>
<proteinExistence type="predicted"/>
<gene>
    <name evidence="6" type="ORF">C3B59_19465</name>
</gene>
<keyword evidence="1" id="KW-0805">Transcription regulation</keyword>
<name>A0A2S3Z4T8_9MICO</name>
<evidence type="ECO:0000256" key="4">
    <source>
        <dbReference type="SAM" id="MobiDB-lite"/>
    </source>
</evidence>
<organism evidence="6 7">
    <name type="scientific">Cryobacterium zongtaii</name>
    <dbReference type="NCBI Taxonomy" id="1259217"/>
    <lineage>
        <taxon>Bacteria</taxon>
        <taxon>Bacillati</taxon>
        <taxon>Actinomycetota</taxon>
        <taxon>Actinomycetes</taxon>
        <taxon>Micrococcales</taxon>
        <taxon>Microbacteriaceae</taxon>
        <taxon>Cryobacterium</taxon>
    </lineage>
</organism>
<dbReference type="PANTHER" id="PTHR30146:SF109">
    <property type="entry name" value="HTH-TYPE TRANSCRIPTIONAL REGULATOR GALS"/>
    <property type="match status" value="1"/>
</dbReference>
<sequence>MTTTSVGGPSGDRRPRAPGTGRSGHSSRIGDTTLHYVGWPDAPCDDRPRRVGAPSPAGKGIAVREETPRQATIFDVARLAGVSHQTVSRVLNDLPNVRPSTRVRVEEAIKKLRYVPSPAARALVTRRSRTIGLIATGTPEFGPASTQLYFNAAARKASWSVFTASLIDTEPSAIRAVVEAFLRQNVEGIAVITSRQGVVDVVAGMELAIPVVALEATARTGITTVGANQYSGARTAVAYLAGLGHRNIAHLAGPSDSIDAKERERGWRDELASRGLQARRIGIGDWSPSAGYTFGMACDLEGLTAIFASNDQMAVGLMHALSDRGRSVPRDVSIVGFDDVPEAEHLSPPLTTVRQDFEHIGRDMLSVLLGRINGDGSPLPASVPALIERSSTRRIDAED</sequence>
<keyword evidence="2" id="KW-0238">DNA-binding</keyword>
<dbReference type="InterPro" id="IPR028082">
    <property type="entry name" value="Peripla_BP_I"/>
</dbReference>
<protein>
    <submittedName>
        <fullName evidence="6">Transcriptional regulator</fullName>
    </submittedName>
</protein>
<dbReference type="SUPFAM" id="SSF53822">
    <property type="entry name" value="Periplasmic binding protein-like I"/>
    <property type="match status" value="1"/>
</dbReference>
<dbReference type="Gene3D" id="3.40.50.2300">
    <property type="match status" value="2"/>
</dbReference>
<dbReference type="AlphaFoldDB" id="A0A2S3Z4T8"/>
<evidence type="ECO:0000313" key="7">
    <source>
        <dbReference type="Proteomes" id="UP000237104"/>
    </source>
</evidence>
<feature type="domain" description="HTH lacI-type" evidence="5">
    <location>
        <begin position="71"/>
        <end position="125"/>
    </location>
</feature>
<dbReference type="EMBL" id="PPXF01000076">
    <property type="protein sequence ID" value="POH57964.1"/>
    <property type="molecule type" value="Genomic_DNA"/>
</dbReference>
<dbReference type="OrthoDB" id="9785139at2"/>
<comment type="caution">
    <text evidence="6">The sequence shown here is derived from an EMBL/GenBank/DDBJ whole genome shotgun (WGS) entry which is preliminary data.</text>
</comment>
<dbReference type="PANTHER" id="PTHR30146">
    <property type="entry name" value="LACI-RELATED TRANSCRIPTIONAL REPRESSOR"/>
    <property type="match status" value="1"/>
</dbReference>
<dbReference type="PROSITE" id="PS50932">
    <property type="entry name" value="HTH_LACI_2"/>
    <property type="match status" value="1"/>
</dbReference>
<reference evidence="6 7" key="1">
    <citation type="submission" date="2018-01" db="EMBL/GenBank/DDBJ databases">
        <title>Cryobacterium sp. nov., from glaciers in China.</title>
        <authorList>
            <person name="Liu Q."/>
            <person name="Xin Y.-H."/>
        </authorList>
    </citation>
    <scope>NUCLEOTIDE SEQUENCE [LARGE SCALE GENOMIC DNA]</scope>
    <source>
        <strain evidence="6 7">TMB1-8</strain>
    </source>
</reference>
<dbReference type="InterPro" id="IPR000843">
    <property type="entry name" value="HTH_LacI"/>
</dbReference>
<dbReference type="InterPro" id="IPR046335">
    <property type="entry name" value="LacI/GalR-like_sensor"/>
</dbReference>
<evidence type="ECO:0000313" key="6">
    <source>
        <dbReference type="EMBL" id="POH57964.1"/>
    </source>
</evidence>
<dbReference type="Gene3D" id="1.10.260.40">
    <property type="entry name" value="lambda repressor-like DNA-binding domains"/>
    <property type="match status" value="1"/>
</dbReference>
<dbReference type="SUPFAM" id="SSF47413">
    <property type="entry name" value="lambda repressor-like DNA-binding domains"/>
    <property type="match status" value="1"/>
</dbReference>
<dbReference type="PROSITE" id="PS00356">
    <property type="entry name" value="HTH_LACI_1"/>
    <property type="match status" value="1"/>
</dbReference>